<keyword evidence="2" id="KW-0479">Metal-binding</keyword>
<evidence type="ECO:0000259" key="3">
    <source>
        <dbReference type="Pfam" id="PF13359"/>
    </source>
</evidence>
<evidence type="ECO:0000256" key="1">
    <source>
        <dbReference type="ARBA" id="ARBA00001968"/>
    </source>
</evidence>
<organism evidence="4 5">
    <name type="scientific">Dryococelus australis</name>
    <dbReference type="NCBI Taxonomy" id="614101"/>
    <lineage>
        <taxon>Eukaryota</taxon>
        <taxon>Metazoa</taxon>
        <taxon>Ecdysozoa</taxon>
        <taxon>Arthropoda</taxon>
        <taxon>Hexapoda</taxon>
        <taxon>Insecta</taxon>
        <taxon>Pterygota</taxon>
        <taxon>Neoptera</taxon>
        <taxon>Polyneoptera</taxon>
        <taxon>Phasmatodea</taxon>
        <taxon>Verophasmatodea</taxon>
        <taxon>Anareolatae</taxon>
        <taxon>Phasmatidae</taxon>
        <taxon>Eurycanthinae</taxon>
        <taxon>Dryococelus</taxon>
    </lineage>
</organism>
<dbReference type="InterPro" id="IPR027806">
    <property type="entry name" value="HARBI1_dom"/>
</dbReference>
<evidence type="ECO:0000256" key="2">
    <source>
        <dbReference type="ARBA" id="ARBA00022723"/>
    </source>
</evidence>
<comment type="caution">
    <text evidence="4">The sequence shown here is derived from an EMBL/GenBank/DDBJ whole genome shotgun (WGS) entry which is preliminary data.</text>
</comment>
<name>A0ABQ9GRY2_9NEOP</name>
<keyword evidence="5" id="KW-1185">Reference proteome</keyword>
<sequence length="439" mass="51078">MYIEKGQTVGTHSVLSSRLSKGQFYLMFQQHRMYEEKLFLYNRMSVASFNYLFGIECDHIRKNDTVMINVMFITLIDVTLLHDQGQLSTLRLMRLMTLKLEKVVDSVEMEYRYLQHHWFVCFMYLTSGMSLGDIEFDFHVSWTIVRLIVRETCEVIWELLHPLEIPSPNEDMWREKAHGLEEFTNYSNCVGAVNCKHILHKILDDSISTIRNVFLLVLLAVSDGKYNFTAIDVGAYGREGDSTIFKISYFYRRLKTQQRYLPKYTPLPSFGPTVPFVRLGDEAFGLSKHAMRPYGQKDLTKVKRKDVQLQAFRARCSEECDNNWCVPPHSCILVDKEFAIKAIQCCCVLHNFEDSLTCDMEEAQGAVPVGRRTDDLHVREFHCAYFYGLGTISCQESTDRHSRLLSHDHASRYESIVNRHSRKSLFHGWGSGYLDQVTR</sequence>
<evidence type="ECO:0000313" key="4">
    <source>
        <dbReference type="EMBL" id="KAJ8874778.1"/>
    </source>
</evidence>
<evidence type="ECO:0000313" key="5">
    <source>
        <dbReference type="Proteomes" id="UP001159363"/>
    </source>
</evidence>
<dbReference type="EMBL" id="JARBHB010000010">
    <property type="protein sequence ID" value="KAJ8874778.1"/>
    <property type="molecule type" value="Genomic_DNA"/>
</dbReference>
<gene>
    <name evidence="4" type="ORF">PR048_025644</name>
</gene>
<accession>A0ABQ9GRY2</accession>
<comment type="cofactor">
    <cofactor evidence="1">
        <name>a divalent metal cation</name>
        <dbReference type="ChEBI" id="CHEBI:60240"/>
    </cofactor>
</comment>
<reference evidence="4 5" key="1">
    <citation type="submission" date="2023-02" db="EMBL/GenBank/DDBJ databases">
        <title>LHISI_Scaffold_Assembly.</title>
        <authorList>
            <person name="Stuart O.P."/>
            <person name="Cleave R."/>
            <person name="Magrath M.J.L."/>
            <person name="Mikheyev A.S."/>
        </authorList>
    </citation>
    <scope>NUCLEOTIDE SEQUENCE [LARGE SCALE GENOMIC DNA]</scope>
    <source>
        <strain evidence="4">Daus_M_001</strain>
        <tissue evidence="4">Leg muscle</tissue>
    </source>
</reference>
<proteinExistence type="predicted"/>
<feature type="domain" description="DDE Tnp4" evidence="3">
    <location>
        <begin position="216"/>
        <end position="351"/>
    </location>
</feature>
<dbReference type="Proteomes" id="UP001159363">
    <property type="component" value="Chromosome 9"/>
</dbReference>
<dbReference type="Pfam" id="PF13359">
    <property type="entry name" value="DDE_Tnp_4"/>
    <property type="match status" value="1"/>
</dbReference>
<protein>
    <recommendedName>
        <fullName evidence="3">DDE Tnp4 domain-containing protein</fullName>
    </recommendedName>
</protein>